<dbReference type="InterPro" id="IPR050330">
    <property type="entry name" value="Bact_OuterMem_StrucFunc"/>
</dbReference>
<evidence type="ECO:0000256" key="2">
    <source>
        <dbReference type="ARBA" id="ARBA00023136"/>
    </source>
</evidence>
<dbReference type="Pfam" id="PF00691">
    <property type="entry name" value="OmpA"/>
    <property type="match status" value="1"/>
</dbReference>
<dbReference type="RefSeq" id="WP_188764856.1">
    <property type="nucleotide sequence ID" value="NZ_BMKK01000002.1"/>
</dbReference>
<accession>A0A917DLL9</accession>
<dbReference type="PROSITE" id="PS51123">
    <property type="entry name" value="OMPA_2"/>
    <property type="match status" value="1"/>
</dbReference>
<keyword evidence="8" id="KW-1185">Reference proteome</keyword>
<dbReference type="GO" id="GO:0009279">
    <property type="term" value="C:cell outer membrane"/>
    <property type="evidence" value="ECO:0007669"/>
    <property type="project" value="UniProtKB-SubCell"/>
</dbReference>
<reference evidence="7" key="2">
    <citation type="submission" date="2020-09" db="EMBL/GenBank/DDBJ databases">
        <authorList>
            <person name="Sun Q."/>
            <person name="Zhou Y."/>
        </authorList>
    </citation>
    <scope>NUCLEOTIDE SEQUENCE</scope>
    <source>
        <strain evidence="7">CGMCC 1.15958</strain>
    </source>
</reference>
<organism evidence="7 8">
    <name type="scientific">Emticicia aquatilis</name>
    <dbReference type="NCBI Taxonomy" id="1537369"/>
    <lineage>
        <taxon>Bacteria</taxon>
        <taxon>Pseudomonadati</taxon>
        <taxon>Bacteroidota</taxon>
        <taxon>Cytophagia</taxon>
        <taxon>Cytophagales</taxon>
        <taxon>Leadbetterellaceae</taxon>
        <taxon>Emticicia</taxon>
    </lineage>
</organism>
<evidence type="ECO:0000313" key="8">
    <source>
        <dbReference type="Proteomes" id="UP000609064"/>
    </source>
</evidence>
<evidence type="ECO:0000256" key="4">
    <source>
        <dbReference type="PROSITE-ProRule" id="PRU00473"/>
    </source>
</evidence>
<dbReference type="CDD" id="cd07185">
    <property type="entry name" value="OmpA_C-like"/>
    <property type="match status" value="1"/>
</dbReference>
<dbReference type="InterPro" id="IPR006665">
    <property type="entry name" value="OmpA-like"/>
</dbReference>
<comment type="subcellular location">
    <subcellularLocation>
        <location evidence="1">Cell outer membrane</location>
    </subcellularLocation>
</comment>
<sequence>MKSLRLLASIAIIVSLLVACNSSKNTTKNEKNSRKKDPAAAEAAVKIGHMLDLLATDLIGASGQKAEIVRTAEGINITFQPDFYFESSSERLTADAKGVLDDISSVLSRYPYTEIFIEGHADSSGNQWNNKKLSEMRAKTVALYFKAHDVTADRLAIAGYGATRPIESNSTPEGRRRNRRVLVKIRANEEKFLASQAPTKVSGGK</sequence>
<gene>
    <name evidence="7" type="ORF">GCM10011514_09090</name>
</gene>
<dbReference type="PANTHER" id="PTHR30329:SF21">
    <property type="entry name" value="LIPOPROTEIN YIAD-RELATED"/>
    <property type="match status" value="1"/>
</dbReference>
<evidence type="ECO:0000256" key="1">
    <source>
        <dbReference type="ARBA" id="ARBA00004442"/>
    </source>
</evidence>
<dbReference type="AlphaFoldDB" id="A0A917DLL9"/>
<feature type="domain" description="OmpA-like" evidence="6">
    <location>
        <begin position="71"/>
        <end position="189"/>
    </location>
</feature>
<comment type="caution">
    <text evidence="7">The sequence shown here is derived from an EMBL/GenBank/DDBJ whole genome shotgun (WGS) entry which is preliminary data.</text>
</comment>
<dbReference type="InterPro" id="IPR006664">
    <property type="entry name" value="OMP_bac"/>
</dbReference>
<reference evidence="7" key="1">
    <citation type="journal article" date="2014" name="Int. J. Syst. Evol. Microbiol.">
        <title>Complete genome sequence of Corynebacterium casei LMG S-19264T (=DSM 44701T), isolated from a smear-ripened cheese.</title>
        <authorList>
            <consortium name="US DOE Joint Genome Institute (JGI-PGF)"/>
            <person name="Walter F."/>
            <person name="Albersmeier A."/>
            <person name="Kalinowski J."/>
            <person name="Ruckert C."/>
        </authorList>
    </citation>
    <scope>NUCLEOTIDE SEQUENCE</scope>
    <source>
        <strain evidence="7">CGMCC 1.15958</strain>
    </source>
</reference>
<evidence type="ECO:0000259" key="6">
    <source>
        <dbReference type="PROSITE" id="PS51123"/>
    </source>
</evidence>
<dbReference type="PRINTS" id="PR01021">
    <property type="entry name" value="OMPADOMAIN"/>
</dbReference>
<dbReference type="PANTHER" id="PTHR30329">
    <property type="entry name" value="STATOR ELEMENT OF FLAGELLAR MOTOR COMPLEX"/>
    <property type="match status" value="1"/>
</dbReference>
<feature type="chain" id="PRO_5037525657" description="OmpA-like domain-containing protein" evidence="5">
    <location>
        <begin position="20"/>
        <end position="205"/>
    </location>
</feature>
<feature type="signal peptide" evidence="5">
    <location>
        <begin position="1"/>
        <end position="19"/>
    </location>
</feature>
<name>A0A917DLL9_9BACT</name>
<evidence type="ECO:0000256" key="3">
    <source>
        <dbReference type="ARBA" id="ARBA00023237"/>
    </source>
</evidence>
<evidence type="ECO:0000313" key="7">
    <source>
        <dbReference type="EMBL" id="GGD47282.1"/>
    </source>
</evidence>
<keyword evidence="3" id="KW-0998">Cell outer membrane</keyword>
<keyword evidence="2 4" id="KW-0472">Membrane</keyword>
<dbReference type="EMBL" id="BMKK01000002">
    <property type="protein sequence ID" value="GGD47282.1"/>
    <property type="molecule type" value="Genomic_DNA"/>
</dbReference>
<dbReference type="PROSITE" id="PS51257">
    <property type="entry name" value="PROKAR_LIPOPROTEIN"/>
    <property type="match status" value="1"/>
</dbReference>
<dbReference type="SUPFAM" id="SSF103088">
    <property type="entry name" value="OmpA-like"/>
    <property type="match status" value="1"/>
</dbReference>
<dbReference type="InterPro" id="IPR036737">
    <property type="entry name" value="OmpA-like_sf"/>
</dbReference>
<dbReference type="Gene3D" id="3.30.1330.60">
    <property type="entry name" value="OmpA-like domain"/>
    <property type="match status" value="1"/>
</dbReference>
<protein>
    <recommendedName>
        <fullName evidence="6">OmpA-like domain-containing protein</fullName>
    </recommendedName>
</protein>
<evidence type="ECO:0000256" key="5">
    <source>
        <dbReference type="SAM" id="SignalP"/>
    </source>
</evidence>
<proteinExistence type="predicted"/>
<dbReference type="Proteomes" id="UP000609064">
    <property type="component" value="Unassembled WGS sequence"/>
</dbReference>
<keyword evidence="5" id="KW-0732">Signal</keyword>